<keyword evidence="2" id="KW-1185">Reference proteome</keyword>
<protein>
    <recommendedName>
        <fullName evidence="3">Phage protein</fullName>
    </recommendedName>
</protein>
<comment type="caution">
    <text evidence="1">The sequence shown here is derived from an EMBL/GenBank/DDBJ whole genome shotgun (WGS) entry which is preliminary data.</text>
</comment>
<organism evidence="1 2">
    <name type="scientific">Splendidivirga corallicola</name>
    <dbReference type="NCBI Taxonomy" id="3051826"/>
    <lineage>
        <taxon>Bacteria</taxon>
        <taxon>Pseudomonadati</taxon>
        <taxon>Bacteroidota</taxon>
        <taxon>Cytophagia</taxon>
        <taxon>Cytophagales</taxon>
        <taxon>Splendidivirgaceae</taxon>
        <taxon>Splendidivirga</taxon>
    </lineage>
</organism>
<dbReference type="RefSeq" id="WP_346751033.1">
    <property type="nucleotide sequence ID" value="NZ_JAUJEA010000002.1"/>
</dbReference>
<reference evidence="1" key="1">
    <citation type="submission" date="2023-06" db="EMBL/GenBank/DDBJ databases">
        <title>Genomic of Parafulvivirga corallium.</title>
        <authorList>
            <person name="Wang G."/>
        </authorList>
    </citation>
    <scope>NUCLEOTIDE SEQUENCE</scope>
    <source>
        <strain evidence="1">BMA10</strain>
    </source>
</reference>
<sequence>MIDIKEIWIEAEEWVEGEWNYENDNTDVIVTLTNGERYIGSFFTYSNICTLTDKNMKTGENLSGKYLWASDMILIDRCSRTDIEKVIYELMEQGELTSIFSKIEKDSV</sequence>
<gene>
    <name evidence="1" type="ORF">QQ008_06515</name>
</gene>
<evidence type="ECO:0008006" key="3">
    <source>
        <dbReference type="Google" id="ProtNLM"/>
    </source>
</evidence>
<dbReference type="EMBL" id="JAUJEA010000002">
    <property type="protein sequence ID" value="MDN5201003.1"/>
    <property type="molecule type" value="Genomic_DNA"/>
</dbReference>
<dbReference type="Proteomes" id="UP001172082">
    <property type="component" value="Unassembled WGS sequence"/>
</dbReference>
<evidence type="ECO:0000313" key="2">
    <source>
        <dbReference type="Proteomes" id="UP001172082"/>
    </source>
</evidence>
<proteinExistence type="predicted"/>
<accession>A0ABT8KMS7</accession>
<name>A0ABT8KMS7_9BACT</name>
<evidence type="ECO:0000313" key="1">
    <source>
        <dbReference type="EMBL" id="MDN5201003.1"/>
    </source>
</evidence>